<proteinExistence type="predicted"/>
<dbReference type="EMBL" id="JANIDP010000015">
    <property type="protein sequence ID" value="MDR6045663.1"/>
    <property type="molecule type" value="Genomic_DNA"/>
</dbReference>
<evidence type="ECO:0000313" key="1">
    <source>
        <dbReference type="EMBL" id="MDR6045663.1"/>
    </source>
</evidence>
<evidence type="ECO:0000313" key="2">
    <source>
        <dbReference type="Proteomes" id="UP001247581"/>
    </source>
</evidence>
<dbReference type="AlphaFoldDB" id="A0ABD5C1D1"/>
<gene>
    <name evidence="1" type="ORF">NQD80_07560</name>
</gene>
<dbReference type="RefSeq" id="WP_040233541.1">
    <property type="nucleotide sequence ID" value="NZ_CP104681.1"/>
</dbReference>
<comment type="caution">
    <text evidence="1">The sequence shown here is derived from an EMBL/GenBank/DDBJ whole genome shotgun (WGS) entry which is preliminary data.</text>
</comment>
<protein>
    <submittedName>
        <fullName evidence="1">Uncharacterized protein</fullName>
    </submittedName>
</protein>
<reference evidence="1 2" key="1">
    <citation type="submission" date="2022-07" db="EMBL/GenBank/DDBJ databases">
        <title>The wastewater resistome of Residential Aged Care Facilities indicates a role of antimicrobial stewardship in reducing resistance.</title>
        <authorList>
            <person name="Sapula S."/>
            <person name="Hart B.J."/>
            <person name="Henrietta V."/>
            <person name="Amsalu A."/>
            <person name="Jon W."/>
            <person name="Siderius N."/>
            <person name="Nguyen L."/>
            <person name="Turnidge J."/>
            <person name="Gerber C."/>
        </authorList>
    </citation>
    <scope>NUCLEOTIDE SEQUENCE [LARGE SCALE GENOMIC DNA]</scope>
    <source>
        <strain evidence="1 2">ECA685</strain>
    </source>
</reference>
<dbReference type="Proteomes" id="UP001247581">
    <property type="component" value="Unassembled WGS sequence"/>
</dbReference>
<organism evidence="1 2">
    <name type="scientific">Escherichia coli</name>
    <dbReference type="NCBI Taxonomy" id="562"/>
    <lineage>
        <taxon>Bacteria</taxon>
        <taxon>Pseudomonadati</taxon>
        <taxon>Pseudomonadota</taxon>
        <taxon>Gammaproteobacteria</taxon>
        <taxon>Enterobacterales</taxon>
        <taxon>Enterobacteriaceae</taxon>
        <taxon>Escherichia</taxon>
    </lineage>
</organism>
<accession>A0ABD5C1D1</accession>
<name>A0ABD5C1D1_ECOLX</name>
<sequence>MPEIKKSKDYNAGFADVFITTGMNVGDNAYCHITFCRHVVDNLNIPDETNTEAGVNMFLEATSSVTLPMSMAKNMAQAILNAPVMDPGLIEPFERELKKQD</sequence>